<dbReference type="AlphaFoldDB" id="A0A0C9Z504"/>
<name>A0A0C9Z504_9AGAM</name>
<dbReference type="HOGENOM" id="CLU_2334475_0_0_1"/>
<evidence type="ECO:0000313" key="1">
    <source>
        <dbReference type="EMBL" id="KIK24206.1"/>
    </source>
</evidence>
<dbReference type="EMBL" id="KN833718">
    <property type="protein sequence ID" value="KIK24206.1"/>
    <property type="molecule type" value="Genomic_DNA"/>
</dbReference>
<organism evidence="1 2">
    <name type="scientific">Pisolithus microcarpus 441</name>
    <dbReference type="NCBI Taxonomy" id="765257"/>
    <lineage>
        <taxon>Eukaryota</taxon>
        <taxon>Fungi</taxon>
        <taxon>Dikarya</taxon>
        <taxon>Basidiomycota</taxon>
        <taxon>Agaricomycotina</taxon>
        <taxon>Agaricomycetes</taxon>
        <taxon>Agaricomycetidae</taxon>
        <taxon>Boletales</taxon>
        <taxon>Sclerodermatineae</taxon>
        <taxon>Pisolithaceae</taxon>
        <taxon>Pisolithus</taxon>
    </lineage>
</organism>
<sequence>MSILPDSPIPEGAYWRDYNIHLSGQPEHRGNTIVTRKVRVFGREYLGKGGESPEETPKVRTKVDLHRSAKGALQLLHEATSVRCTGFVEFIDFPGKIE</sequence>
<gene>
    <name evidence="1" type="ORF">PISMIDRAFT_10352</name>
</gene>
<reference evidence="1 2" key="1">
    <citation type="submission" date="2014-04" db="EMBL/GenBank/DDBJ databases">
        <authorList>
            <consortium name="DOE Joint Genome Institute"/>
            <person name="Kuo A."/>
            <person name="Kohler A."/>
            <person name="Costa M.D."/>
            <person name="Nagy L.G."/>
            <person name="Floudas D."/>
            <person name="Copeland A."/>
            <person name="Barry K.W."/>
            <person name="Cichocki N."/>
            <person name="Veneault-Fourrey C."/>
            <person name="LaButti K."/>
            <person name="Lindquist E.A."/>
            <person name="Lipzen A."/>
            <person name="Lundell T."/>
            <person name="Morin E."/>
            <person name="Murat C."/>
            <person name="Sun H."/>
            <person name="Tunlid A."/>
            <person name="Henrissat B."/>
            <person name="Grigoriev I.V."/>
            <person name="Hibbett D.S."/>
            <person name="Martin F."/>
            <person name="Nordberg H.P."/>
            <person name="Cantor M.N."/>
            <person name="Hua S.X."/>
        </authorList>
    </citation>
    <scope>NUCLEOTIDE SEQUENCE [LARGE SCALE GENOMIC DNA]</scope>
    <source>
        <strain evidence="1 2">441</strain>
    </source>
</reference>
<accession>A0A0C9Z504</accession>
<proteinExistence type="predicted"/>
<evidence type="ECO:0000313" key="2">
    <source>
        <dbReference type="Proteomes" id="UP000054018"/>
    </source>
</evidence>
<keyword evidence="2" id="KW-1185">Reference proteome</keyword>
<dbReference type="Proteomes" id="UP000054018">
    <property type="component" value="Unassembled WGS sequence"/>
</dbReference>
<protein>
    <submittedName>
        <fullName evidence="1">Uncharacterized protein</fullName>
    </submittedName>
</protein>
<reference evidence="2" key="2">
    <citation type="submission" date="2015-01" db="EMBL/GenBank/DDBJ databases">
        <title>Evolutionary Origins and Diversification of the Mycorrhizal Mutualists.</title>
        <authorList>
            <consortium name="DOE Joint Genome Institute"/>
            <consortium name="Mycorrhizal Genomics Consortium"/>
            <person name="Kohler A."/>
            <person name="Kuo A."/>
            <person name="Nagy L.G."/>
            <person name="Floudas D."/>
            <person name="Copeland A."/>
            <person name="Barry K.W."/>
            <person name="Cichocki N."/>
            <person name="Veneault-Fourrey C."/>
            <person name="LaButti K."/>
            <person name="Lindquist E.A."/>
            <person name="Lipzen A."/>
            <person name="Lundell T."/>
            <person name="Morin E."/>
            <person name="Murat C."/>
            <person name="Riley R."/>
            <person name="Ohm R."/>
            <person name="Sun H."/>
            <person name="Tunlid A."/>
            <person name="Henrissat B."/>
            <person name="Grigoriev I.V."/>
            <person name="Hibbett D.S."/>
            <person name="Martin F."/>
        </authorList>
    </citation>
    <scope>NUCLEOTIDE SEQUENCE [LARGE SCALE GENOMIC DNA]</scope>
    <source>
        <strain evidence="2">441</strain>
    </source>
</reference>